<keyword evidence="2" id="KW-1185">Reference proteome</keyword>
<dbReference type="AlphaFoldDB" id="A0A9P5NKJ3"/>
<sequence>MGNVREATSEAISILTRTSETSRSLMLPTLLCHLDNPSAASIPSITQVISLSGLTFVSNGKEDELLYLVFHPSALQGKFI</sequence>
<evidence type="ECO:0000313" key="1">
    <source>
        <dbReference type="EMBL" id="KAF8893189.1"/>
    </source>
</evidence>
<accession>A0A9P5NKJ3</accession>
<name>A0A9P5NKJ3_GYMJU</name>
<organism evidence="1 2">
    <name type="scientific">Gymnopilus junonius</name>
    <name type="common">Spectacular rustgill mushroom</name>
    <name type="synonym">Gymnopilus spectabilis subsp. junonius</name>
    <dbReference type="NCBI Taxonomy" id="109634"/>
    <lineage>
        <taxon>Eukaryota</taxon>
        <taxon>Fungi</taxon>
        <taxon>Dikarya</taxon>
        <taxon>Basidiomycota</taxon>
        <taxon>Agaricomycotina</taxon>
        <taxon>Agaricomycetes</taxon>
        <taxon>Agaricomycetidae</taxon>
        <taxon>Agaricales</taxon>
        <taxon>Agaricineae</taxon>
        <taxon>Hymenogastraceae</taxon>
        <taxon>Gymnopilus</taxon>
    </lineage>
</organism>
<gene>
    <name evidence="1" type="ORF">CPB84DRAFT_1321121</name>
</gene>
<dbReference type="Proteomes" id="UP000724874">
    <property type="component" value="Unassembled WGS sequence"/>
</dbReference>
<proteinExistence type="predicted"/>
<protein>
    <submittedName>
        <fullName evidence="1">Uncharacterized protein</fullName>
    </submittedName>
</protein>
<dbReference type="EMBL" id="JADNYJ010000067">
    <property type="protein sequence ID" value="KAF8893189.1"/>
    <property type="molecule type" value="Genomic_DNA"/>
</dbReference>
<evidence type="ECO:0000313" key="2">
    <source>
        <dbReference type="Proteomes" id="UP000724874"/>
    </source>
</evidence>
<reference evidence="1" key="1">
    <citation type="submission" date="2020-11" db="EMBL/GenBank/DDBJ databases">
        <authorList>
            <consortium name="DOE Joint Genome Institute"/>
            <person name="Ahrendt S."/>
            <person name="Riley R."/>
            <person name="Andreopoulos W."/>
            <person name="LaButti K."/>
            <person name="Pangilinan J."/>
            <person name="Ruiz-duenas F.J."/>
            <person name="Barrasa J.M."/>
            <person name="Sanchez-Garcia M."/>
            <person name="Camarero S."/>
            <person name="Miyauchi S."/>
            <person name="Serrano A."/>
            <person name="Linde D."/>
            <person name="Babiker R."/>
            <person name="Drula E."/>
            <person name="Ayuso-Fernandez I."/>
            <person name="Pacheco R."/>
            <person name="Padilla G."/>
            <person name="Ferreira P."/>
            <person name="Barriuso J."/>
            <person name="Kellner H."/>
            <person name="Castanera R."/>
            <person name="Alfaro M."/>
            <person name="Ramirez L."/>
            <person name="Pisabarro A.G."/>
            <person name="Kuo A."/>
            <person name="Tritt A."/>
            <person name="Lipzen A."/>
            <person name="He G."/>
            <person name="Yan M."/>
            <person name="Ng V."/>
            <person name="Cullen D."/>
            <person name="Martin F."/>
            <person name="Rosso M.-N."/>
            <person name="Henrissat B."/>
            <person name="Hibbett D."/>
            <person name="Martinez A.T."/>
            <person name="Grigoriev I.V."/>
        </authorList>
    </citation>
    <scope>NUCLEOTIDE SEQUENCE</scope>
    <source>
        <strain evidence="1">AH 44721</strain>
    </source>
</reference>
<comment type="caution">
    <text evidence="1">The sequence shown here is derived from an EMBL/GenBank/DDBJ whole genome shotgun (WGS) entry which is preliminary data.</text>
</comment>